<sequence>GQGEADNEVTLNFAAKSGRVGKIEGRLGYTPVLTGETTKAGFLLQENTNMNVDDQVINFWATEFDPA</sequence>
<accession>A0A0F8Z0R4</accession>
<dbReference type="EMBL" id="LAZR01063209">
    <property type="protein sequence ID" value="KKK59954.1"/>
    <property type="molecule type" value="Genomic_DNA"/>
</dbReference>
<name>A0A0F8Z0R4_9ZZZZ</name>
<organism evidence="1">
    <name type="scientific">marine sediment metagenome</name>
    <dbReference type="NCBI Taxonomy" id="412755"/>
    <lineage>
        <taxon>unclassified sequences</taxon>
        <taxon>metagenomes</taxon>
        <taxon>ecological metagenomes</taxon>
    </lineage>
</organism>
<comment type="caution">
    <text evidence="1">The sequence shown here is derived from an EMBL/GenBank/DDBJ whole genome shotgun (WGS) entry which is preliminary data.</text>
</comment>
<dbReference type="AlphaFoldDB" id="A0A0F8Z0R4"/>
<proteinExistence type="predicted"/>
<protein>
    <submittedName>
        <fullName evidence="1">Uncharacterized protein</fullName>
    </submittedName>
</protein>
<reference evidence="1" key="1">
    <citation type="journal article" date="2015" name="Nature">
        <title>Complex archaea that bridge the gap between prokaryotes and eukaryotes.</title>
        <authorList>
            <person name="Spang A."/>
            <person name="Saw J.H."/>
            <person name="Jorgensen S.L."/>
            <person name="Zaremba-Niedzwiedzka K."/>
            <person name="Martijn J."/>
            <person name="Lind A.E."/>
            <person name="van Eijk R."/>
            <person name="Schleper C."/>
            <person name="Guy L."/>
            <person name="Ettema T.J."/>
        </authorList>
    </citation>
    <scope>NUCLEOTIDE SEQUENCE</scope>
</reference>
<feature type="non-terminal residue" evidence="1">
    <location>
        <position position="1"/>
    </location>
</feature>
<gene>
    <name evidence="1" type="ORF">LCGC14_3029190</name>
</gene>
<evidence type="ECO:0000313" key="1">
    <source>
        <dbReference type="EMBL" id="KKK59954.1"/>
    </source>
</evidence>